<dbReference type="AlphaFoldDB" id="A0A834TV09"/>
<keyword evidence="2" id="KW-1185">Reference proteome</keyword>
<proteinExistence type="predicted"/>
<gene>
    <name evidence="1" type="ORF">G2W53_018440</name>
</gene>
<dbReference type="EMBL" id="JAAIUW010000006">
    <property type="protein sequence ID" value="KAF7827276.1"/>
    <property type="molecule type" value="Genomic_DNA"/>
</dbReference>
<comment type="caution">
    <text evidence="1">The sequence shown here is derived from an EMBL/GenBank/DDBJ whole genome shotgun (WGS) entry which is preliminary data.</text>
</comment>
<reference evidence="1" key="1">
    <citation type="submission" date="2020-09" db="EMBL/GenBank/DDBJ databases">
        <title>Genome-Enabled Discovery of Anthraquinone Biosynthesis in Senna tora.</title>
        <authorList>
            <person name="Kang S.-H."/>
            <person name="Pandey R.P."/>
            <person name="Lee C.-M."/>
            <person name="Sim J.-S."/>
            <person name="Jeong J.-T."/>
            <person name="Choi B.-S."/>
            <person name="Jung M."/>
            <person name="Ginzburg D."/>
            <person name="Zhao K."/>
            <person name="Won S.Y."/>
            <person name="Oh T.-J."/>
            <person name="Yu Y."/>
            <person name="Kim N.-H."/>
            <person name="Lee O.R."/>
            <person name="Lee T.-H."/>
            <person name="Bashyal P."/>
            <person name="Kim T.-S."/>
            <person name="Lee W.-H."/>
            <person name="Kawkins C."/>
            <person name="Kim C.-K."/>
            <person name="Kim J.S."/>
            <person name="Ahn B.O."/>
            <person name="Rhee S.Y."/>
            <person name="Sohng J.K."/>
        </authorList>
    </citation>
    <scope>NUCLEOTIDE SEQUENCE</scope>
    <source>
        <tissue evidence="1">Leaf</tissue>
    </source>
</reference>
<protein>
    <submittedName>
        <fullName evidence="1">Uncharacterized protein</fullName>
    </submittedName>
</protein>
<dbReference type="Proteomes" id="UP000634136">
    <property type="component" value="Unassembled WGS sequence"/>
</dbReference>
<sequence length="48" mass="5730">MGRQSWKKLIGRSTYLNGYCRWSKLKEIDRKTDPPKWADKAGRDWSTN</sequence>
<organism evidence="1 2">
    <name type="scientific">Senna tora</name>
    <dbReference type="NCBI Taxonomy" id="362788"/>
    <lineage>
        <taxon>Eukaryota</taxon>
        <taxon>Viridiplantae</taxon>
        <taxon>Streptophyta</taxon>
        <taxon>Embryophyta</taxon>
        <taxon>Tracheophyta</taxon>
        <taxon>Spermatophyta</taxon>
        <taxon>Magnoliopsida</taxon>
        <taxon>eudicotyledons</taxon>
        <taxon>Gunneridae</taxon>
        <taxon>Pentapetalae</taxon>
        <taxon>rosids</taxon>
        <taxon>fabids</taxon>
        <taxon>Fabales</taxon>
        <taxon>Fabaceae</taxon>
        <taxon>Caesalpinioideae</taxon>
        <taxon>Cassia clade</taxon>
        <taxon>Senna</taxon>
    </lineage>
</organism>
<evidence type="ECO:0000313" key="1">
    <source>
        <dbReference type="EMBL" id="KAF7827276.1"/>
    </source>
</evidence>
<accession>A0A834TV09</accession>
<evidence type="ECO:0000313" key="2">
    <source>
        <dbReference type="Proteomes" id="UP000634136"/>
    </source>
</evidence>
<name>A0A834TV09_9FABA</name>